<dbReference type="Proteomes" id="UP001642483">
    <property type="component" value="Unassembled WGS sequence"/>
</dbReference>
<name>A0ABP0GNA8_CLALP</name>
<keyword evidence="3" id="KW-1185">Reference proteome</keyword>
<reference evidence="2 3" key="1">
    <citation type="submission" date="2024-02" db="EMBL/GenBank/DDBJ databases">
        <authorList>
            <person name="Daric V."/>
            <person name="Darras S."/>
        </authorList>
    </citation>
    <scope>NUCLEOTIDE SEQUENCE [LARGE SCALE GENOMIC DNA]</scope>
</reference>
<feature type="region of interest" description="Disordered" evidence="1">
    <location>
        <begin position="1"/>
        <end position="66"/>
    </location>
</feature>
<protein>
    <submittedName>
        <fullName evidence="2">Uncharacterized protein</fullName>
    </submittedName>
</protein>
<proteinExistence type="predicted"/>
<evidence type="ECO:0000256" key="1">
    <source>
        <dbReference type="SAM" id="MobiDB-lite"/>
    </source>
</evidence>
<feature type="compositionally biased region" description="Low complexity" evidence="1">
    <location>
        <begin position="18"/>
        <end position="32"/>
    </location>
</feature>
<organism evidence="2 3">
    <name type="scientific">Clavelina lepadiformis</name>
    <name type="common">Light-bulb sea squirt</name>
    <name type="synonym">Ascidia lepadiformis</name>
    <dbReference type="NCBI Taxonomy" id="159417"/>
    <lineage>
        <taxon>Eukaryota</taxon>
        <taxon>Metazoa</taxon>
        <taxon>Chordata</taxon>
        <taxon>Tunicata</taxon>
        <taxon>Ascidiacea</taxon>
        <taxon>Aplousobranchia</taxon>
        <taxon>Clavelinidae</taxon>
        <taxon>Clavelina</taxon>
    </lineage>
</organism>
<feature type="compositionally biased region" description="Basic residues" evidence="1">
    <location>
        <begin position="37"/>
        <end position="56"/>
    </location>
</feature>
<evidence type="ECO:0000313" key="3">
    <source>
        <dbReference type="Proteomes" id="UP001642483"/>
    </source>
</evidence>
<comment type="caution">
    <text evidence="2">The sequence shown here is derived from an EMBL/GenBank/DDBJ whole genome shotgun (WGS) entry which is preliminary data.</text>
</comment>
<accession>A0ABP0GNA8</accession>
<dbReference type="EMBL" id="CAWYQH010000130">
    <property type="protein sequence ID" value="CAK8692833.1"/>
    <property type="molecule type" value="Genomic_DNA"/>
</dbReference>
<sequence length="108" mass="12570">MANMDTSELQPAVKLDSSVKSRVSSPMSRSSPTNAQKIKRRNKRRHKCPRSLRKKTLQNQHQKKTEERVKNLDIQLMFFLQVENSGSSVFNLPSSTFRMSKCIDYWPL</sequence>
<gene>
    <name evidence="2" type="ORF">CVLEPA_LOCUS26070</name>
</gene>
<evidence type="ECO:0000313" key="2">
    <source>
        <dbReference type="EMBL" id="CAK8692833.1"/>
    </source>
</evidence>